<proteinExistence type="predicted"/>
<name>A0A386ZPY0_9NOCA</name>
<dbReference type="GO" id="GO:0004674">
    <property type="term" value="F:protein serine/threonine kinase activity"/>
    <property type="evidence" value="ECO:0007669"/>
    <property type="project" value="UniProtKB-KW"/>
</dbReference>
<dbReference type="InterPro" id="IPR011009">
    <property type="entry name" value="Kinase-like_dom_sf"/>
</dbReference>
<dbReference type="PROSITE" id="PS50011">
    <property type="entry name" value="PROTEIN_KINASE_DOM"/>
    <property type="match status" value="1"/>
</dbReference>
<dbReference type="EMBL" id="CP032568">
    <property type="protein sequence ID" value="AYF79210.1"/>
    <property type="molecule type" value="Genomic_DNA"/>
</dbReference>
<dbReference type="PANTHER" id="PTHR43289:SF6">
    <property type="entry name" value="SERINE_THREONINE-PROTEIN KINASE NEKL-3"/>
    <property type="match status" value="1"/>
</dbReference>
<accession>A0A386ZPY0</accession>
<keyword evidence="6" id="KW-0067">ATP-binding</keyword>
<keyword evidence="2" id="KW-0723">Serine/threonine-protein kinase</keyword>
<evidence type="ECO:0000259" key="8">
    <source>
        <dbReference type="PROSITE" id="PS50011"/>
    </source>
</evidence>
<keyword evidence="10" id="KW-1185">Reference proteome</keyword>
<feature type="domain" description="Protein kinase" evidence="8">
    <location>
        <begin position="10"/>
        <end position="267"/>
    </location>
</feature>
<organism evidence="9 10">
    <name type="scientific">Nocardia yunnanensis</name>
    <dbReference type="NCBI Taxonomy" id="2382165"/>
    <lineage>
        <taxon>Bacteria</taxon>
        <taxon>Bacillati</taxon>
        <taxon>Actinomycetota</taxon>
        <taxon>Actinomycetes</taxon>
        <taxon>Mycobacteriales</taxon>
        <taxon>Nocardiaceae</taxon>
        <taxon>Nocardia</taxon>
    </lineage>
</organism>
<sequence>MKSASSGLANPAGRAAADRATSTVHLARHPRRPQPSALKLFTAELSADPEVRARFQREANTVVRLDHPNILAVRDRGMAEGRLWIAMPYVDGGDAARLDPRALTVERAVRILAETAAALDFAHSRGITHRDVKPSHPGSRAATSDRCATARDGSPDGGGRAADIVHPKQRVFRPGREAPRGVGQLAAHRDSRLRLGSAPAGGCAGAECVHRLPRGIAAVGRCGRHASRRAPVRCPGRRDVERGRRHDGRFRARTESRRHRHHEHPALPERVHRNARKVRHHTESRLLGACSGRGHRGGRRAERVRGGADCRAHTAACRRCRRVGTVARRDRVGAGRVVRAGGRVASAGSVDRAGRARIGDAAVGGERAGDSHCDPGRCRRLRAVCANSAGAAGFSGAGLDVGRWPVRFSGDHAAGSGLADAAAARLAAALRERLLVSDGRCGHGARGDDRGARPGSSCLRPPGPPILGAQLTVGDC</sequence>
<dbReference type="OrthoDB" id="9762169at2"/>
<evidence type="ECO:0000256" key="7">
    <source>
        <dbReference type="SAM" id="MobiDB-lite"/>
    </source>
</evidence>
<dbReference type="SMART" id="SM00220">
    <property type="entry name" value="S_TKc"/>
    <property type="match status" value="1"/>
</dbReference>
<evidence type="ECO:0000256" key="4">
    <source>
        <dbReference type="ARBA" id="ARBA00022741"/>
    </source>
</evidence>
<evidence type="ECO:0000256" key="2">
    <source>
        <dbReference type="ARBA" id="ARBA00022527"/>
    </source>
</evidence>
<feature type="region of interest" description="Disordered" evidence="7">
    <location>
        <begin position="238"/>
        <end position="264"/>
    </location>
</feature>
<feature type="region of interest" description="Disordered" evidence="7">
    <location>
        <begin position="128"/>
        <end position="162"/>
    </location>
</feature>
<evidence type="ECO:0000313" key="10">
    <source>
        <dbReference type="Proteomes" id="UP000267164"/>
    </source>
</evidence>
<keyword evidence="3" id="KW-0808">Transferase</keyword>
<keyword evidence="5" id="KW-0418">Kinase</keyword>
<dbReference type="PANTHER" id="PTHR43289">
    <property type="entry name" value="MITOGEN-ACTIVATED PROTEIN KINASE KINASE KINASE 20-RELATED"/>
    <property type="match status" value="1"/>
</dbReference>
<keyword evidence="4" id="KW-0547">Nucleotide-binding</keyword>
<dbReference type="AlphaFoldDB" id="A0A386ZPY0"/>
<feature type="region of interest" description="Disordered" evidence="7">
    <location>
        <begin position="442"/>
        <end position="466"/>
    </location>
</feature>
<feature type="region of interest" description="Disordered" evidence="7">
    <location>
        <begin position="1"/>
        <end position="35"/>
    </location>
</feature>
<dbReference type="Gene3D" id="1.10.510.10">
    <property type="entry name" value="Transferase(Phosphotransferase) domain 1"/>
    <property type="match status" value="1"/>
</dbReference>
<reference evidence="9 10" key="1">
    <citation type="submission" date="2018-09" db="EMBL/GenBank/DDBJ databases">
        <title>Nocardia yunnanensis sp. nov., an actinomycete isolated from a soil sample.</title>
        <authorList>
            <person name="Zhang J."/>
        </authorList>
    </citation>
    <scope>NUCLEOTIDE SEQUENCE [LARGE SCALE GENOMIC DNA]</scope>
    <source>
        <strain evidence="9 10">CFHS0054</strain>
    </source>
</reference>
<evidence type="ECO:0000313" key="9">
    <source>
        <dbReference type="EMBL" id="AYF79210.1"/>
    </source>
</evidence>
<evidence type="ECO:0000256" key="1">
    <source>
        <dbReference type="ARBA" id="ARBA00012513"/>
    </source>
</evidence>
<protein>
    <recommendedName>
        <fullName evidence="1">non-specific serine/threonine protein kinase</fullName>
        <ecNumber evidence="1">2.7.11.1</ecNumber>
    </recommendedName>
</protein>
<gene>
    <name evidence="9" type="ORF">D7D52_19975</name>
</gene>
<dbReference type="Gene3D" id="3.30.200.20">
    <property type="entry name" value="Phosphorylase Kinase, domain 1"/>
    <property type="match status" value="1"/>
</dbReference>
<dbReference type="KEGG" id="nyu:D7D52_19975"/>
<dbReference type="InterPro" id="IPR000719">
    <property type="entry name" value="Prot_kinase_dom"/>
</dbReference>
<dbReference type="SUPFAM" id="SSF56112">
    <property type="entry name" value="Protein kinase-like (PK-like)"/>
    <property type="match status" value="1"/>
</dbReference>
<feature type="compositionally biased region" description="Basic and acidic residues" evidence="7">
    <location>
        <begin position="238"/>
        <end position="255"/>
    </location>
</feature>
<dbReference type="Pfam" id="PF00069">
    <property type="entry name" value="Pkinase"/>
    <property type="match status" value="1"/>
</dbReference>
<feature type="compositionally biased region" description="Low complexity" evidence="7">
    <location>
        <begin position="9"/>
        <end position="20"/>
    </location>
</feature>
<evidence type="ECO:0000256" key="5">
    <source>
        <dbReference type="ARBA" id="ARBA00022777"/>
    </source>
</evidence>
<dbReference type="Proteomes" id="UP000267164">
    <property type="component" value="Chromosome"/>
</dbReference>
<evidence type="ECO:0000256" key="6">
    <source>
        <dbReference type="ARBA" id="ARBA00022840"/>
    </source>
</evidence>
<dbReference type="GO" id="GO:0005524">
    <property type="term" value="F:ATP binding"/>
    <property type="evidence" value="ECO:0007669"/>
    <property type="project" value="UniProtKB-KW"/>
</dbReference>
<dbReference type="EC" id="2.7.11.1" evidence="1"/>
<evidence type="ECO:0000256" key="3">
    <source>
        <dbReference type="ARBA" id="ARBA00022679"/>
    </source>
</evidence>